<dbReference type="Proteomes" id="UP000308600">
    <property type="component" value="Unassembled WGS sequence"/>
</dbReference>
<evidence type="ECO:0000313" key="1">
    <source>
        <dbReference type="EMBL" id="TFK70693.1"/>
    </source>
</evidence>
<proteinExistence type="predicted"/>
<dbReference type="EMBL" id="ML208309">
    <property type="protein sequence ID" value="TFK70693.1"/>
    <property type="molecule type" value="Genomic_DNA"/>
</dbReference>
<gene>
    <name evidence="1" type="ORF">BDN72DRAFT_838638</name>
</gene>
<sequence length="192" mass="21805">MVQKSIYIIGPSSTGKTTLCQALVRKLGLSEKAVVAEVARDVIKARGWTRDDVGKLELQEAILEAHIAQETRIREDGLDTVQLCDRSAVDPIVYAALLAANDTDVHTRTSFLIKKPEFQQVLDHYRQSVFVLLGPVPEWQVDDGVRLIYNQEGCFEWFRRILTRLEIPFRVVGQEMRNLEERVVAVIGFARL</sequence>
<name>A0ACD3AY80_9AGAR</name>
<keyword evidence="2" id="KW-1185">Reference proteome</keyword>
<organism evidence="1 2">
    <name type="scientific">Pluteus cervinus</name>
    <dbReference type="NCBI Taxonomy" id="181527"/>
    <lineage>
        <taxon>Eukaryota</taxon>
        <taxon>Fungi</taxon>
        <taxon>Dikarya</taxon>
        <taxon>Basidiomycota</taxon>
        <taxon>Agaricomycotina</taxon>
        <taxon>Agaricomycetes</taxon>
        <taxon>Agaricomycetidae</taxon>
        <taxon>Agaricales</taxon>
        <taxon>Pluteineae</taxon>
        <taxon>Pluteaceae</taxon>
        <taxon>Pluteus</taxon>
    </lineage>
</organism>
<accession>A0ACD3AY80</accession>
<evidence type="ECO:0000313" key="2">
    <source>
        <dbReference type="Proteomes" id="UP000308600"/>
    </source>
</evidence>
<protein>
    <submittedName>
        <fullName evidence="1">Uncharacterized protein</fullName>
    </submittedName>
</protein>
<reference evidence="1 2" key="1">
    <citation type="journal article" date="2019" name="Nat. Ecol. Evol.">
        <title>Megaphylogeny resolves global patterns of mushroom evolution.</title>
        <authorList>
            <person name="Varga T."/>
            <person name="Krizsan K."/>
            <person name="Foldi C."/>
            <person name="Dima B."/>
            <person name="Sanchez-Garcia M."/>
            <person name="Sanchez-Ramirez S."/>
            <person name="Szollosi G.J."/>
            <person name="Szarkandi J.G."/>
            <person name="Papp V."/>
            <person name="Albert L."/>
            <person name="Andreopoulos W."/>
            <person name="Angelini C."/>
            <person name="Antonin V."/>
            <person name="Barry K.W."/>
            <person name="Bougher N.L."/>
            <person name="Buchanan P."/>
            <person name="Buyck B."/>
            <person name="Bense V."/>
            <person name="Catcheside P."/>
            <person name="Chovatia M."/>
            <person name="Cooper J."/>
            <person name="Damon W."/>
            <person name="Desjardin D."/>
            <person name="Finy P."/>
            <person name="Geml J."/>
            <person name="Haridas S."/>
            <person name="Hughes K."/>
            <person name="Justo A."/>
            <person name="Karasinski D."/>
            <person name="Kautmanova I."/>
            <person name="Kiss B."/>
            <person name="Kocsube S."/>
            <person name="Kotiranta H."/>
            <person name="LaButti K.M."/>
            <person name="Lechner B.E."/>
            <person name="Liimatainen K."/>
            <person name="Lipzen A."/>
            <person name="Lukacs Z."/>
            <person name="Mihaltcheva S."/>
            <person name="Morgado L.N."/>
            <person name="Niskanen T."/>
            <person name="Noordeloos M.E."/>
            <person name="Ohm R.A."/>
            <person name="Ortiz-Santana B."/>
            <person name="Ovrebo C."/>
            <person name="Racz N."/>
            <person name="Riley R."/>
            <person name="Savchenko A."/>
            <person name="Shiryaev A."/>
            <person name="Soop K."/>
            <person name="Spirin V."/>
            <person name="Szebenyi C."/>
            <person name="Tomsovsky M."/>
            <person name="Tulloss R.E."/>
            <person name="Uehling J."/>
            <person name="Grigoriev I.V."/>
            <person name="Vagvolgyi C."/>
            <person name="Papp T."/>
            <person name="Martin F.M."/>
            <person name="Miettinen O."/>
            <person name="Hibbett D.S."/>
            <person name="Nagy L.G."/>
        </authorList>
    </citation>
    <scope>NUCLEOTIDE SEQUENCE [LARGE SCALE GENOMIC DNA]</scope>
    <source>
        <strain evidence="1 2">NL-1719</strain>
    </source>
</reference>